<dbReference type="RefSeq" id="WP_126726858.1">
    <property type="nucleotide sequence ID" value="NZ_RYZH01000038.1"/>
</dbReference>
<dbReference type="AlphaFoldDB" id="A0A432MGG2"/>
<name>A0A432MGG2_9BACT</name>
<sequence length="355" mass="37073">MNRSIKTAAALVGGFVLLSFGVVVVNQTAGVVSLAGEVHPALGKVTLVVLIGSFAAMVGVPVVMYVRLPRSLDPPPNEDDPAFAPHLEELRARVASNPIVTVPPAELAGREGLERAIAQLDARADEIVRSTASVVFLSTAVSQNGQFDAMIVLAAQSRMVWQIAHLYSQRPTARDMARLYANVAATAFAAGAIDEIDLNEQLQPILGSAIGSMAGVIPGFQTAANVLVHSVLSGTASAYLTLRVGLIAKRYCGALVLQPRPAIRRAASAEAAKMLGRIVAEGTGRISSAIWAAVREKGAQTVDGVKDRVVTSYDNLKGSVIARVASVSESARGAGDSLFRRFQRSTGQAGPEASA</sequence>
<keyword evidence="2 5" id="KW-0812">Transmembrane</keyword>
<proteinExistence type="predicted"/>
<keyword evidence="3 5" id="KW-1133">Transmembrane helix</keyword>
<evidence type="ECO:0000256" key="3">
    <source>
        <dbReference type="ARBA" id="ARBA00022989"/>
    </source>
</evidence>
<reference evidence="6 7" key="1">
    <citation type="submission" date="2018-12" db="EMBL/GenBank/DDBJ databases">
        <authorList>
            <person name="Toschakov S.V."/>
        </authorList>
    </citation>
    <scope>NUCLEOTIDE SEQUENCE [LARGE SCALE GENOMIC DNA]</scope>
    <source>
        <strain evidence="6 7">GM2012</strain>
    </source>
</reference>
<evidence type="ECO:0000256" key="5">
    <source>
        <dbReference type="SAM" id="Phobius"/>
    </source>
</evidence>
<feature type="transmembrane region" description="Helical" evidence="5">
    <location>
        <begin position="45"/>
        <end position="66"/>
    </location>
</feature>
<accession>A0A432MGG2</accession>
<evidence type="ECO:0000256" key="1">
    <source>
        <dbReference type="ARBA" id="ARBA00004141"/>
    </source>
</evidence>
<evidence type="ECO:0000313" key="6">
    <source>
        <dbReference type="EMBL" id="RUL85610.1"/>
    </source>
</evidence>
<dbReference type="EMBL" id="RYZH01000038">
    <property type="protein sequence ID" value="RUL85610.1"/>
    <property type="molecule type" value="Genomic_DNA"/>
</dbReference>
<organism evidence="6 7">
    <name type="scientific">Tautonia sociabilis</name>
    <dbReference type="NCBI Taxonomy" id="2080755"/>
    <lineage>
        <taxon>Bacteria</taxon>
        <taxon>Pseudomonadati</taxon>
        <taxon>Planctomycetota</taxon>
        <taxon>Planctomycetia</taxon>
        <taxon>Isosphaerales</taxon>
        <taxon>Isosphaeraceae</taxon>
        <taxon>Tautonia</taxon>
    </lineage>
</organism>
<comment type="subcellular location">
    <subcellularLocation>
        <location evidence="1">Membrane</location>
        <topology evidence="1">Multi-pass membrane protein</topology>
    </subcellularLocation>
</comment>
<evidence type="ECO:0000256" key="4">
    <source>
        <dbReference type="ARBA" id="ARBA00023136"/>
    </source>
</evidence>
<protein>
    <submittedName>
        <fullName evidence="6">DUF697 domain-containing protein</fullName>
    </submittedName>
</protein>
<dbReference type="InterPro" id="IPR021147">
    <property type="entry name" value="DUF697"/>
</dbReference>
<evidence type="ECO:0000313" key="7">
    <source>
        <dbReference type="Proteomes" id="UP000280296"/>
    </source>
</evidence>
<dbReference type="GO" id="GO:0016020">
    <property type="term" value="C:membrane"/>
    <property type="evidence" value="ECO:0007669"/>
    <property type="project" value="UniProtKB-SubCell"/>
</dbReference>
<reference evidence="6 7" key="2">
    <citation type="submission" date="2019-01" db="EMBL/GenBank/DDBJ databases">
        <title>Tautonia sociabilis, a novel thermotolerant planctomycete of Isosphaeraceae family, isolated from a 4000 m deep subterranean habitat.</title>
        <authorList>
            <person name="Kovaleva O.L."/>
            <person name="Elcheninov A.G."/>
            <person name="Van Heerden E."/>
            <person name="Toshchakov S.V."/>
            <person name="Novikov A."/>
            <person name="Bonch-Osmolovskaya E.A."/>
            <person name="Kublanov I.V."/>
        </authorList>
    </citation>
    <scope>NUCLEOTIDE SEQUENCE [LARGE SCALE GENOMIC DNA]</scope>
    <source>
        <strain evidence="6 7">GM2012</strain>
    </source>
</reference>
<keyword evidence="7" id="KW-1185">Reference proteome</keyword>
<dbReference type="OrthoDB" id="384184at2"/>
<comment type="caution">
    <text evidence="6">The sequence shown here is derived from an EMBL/GenBank/DDBJ whole genome shotgun (WGS) entry which is preliminary data.</text>
</comment>
<dbReference type="Pfam" id="PF05128">
    <property type="entry name" value="DUF697"/>
    <property type="match status" value="1"/>
</dbReference>
<evidence type="ECO:0000256" key="2">
    <source>
        <dbReference type="ARBA" id="ARBA00022692"/>
    </source>
</evidence>
<keyword evidence="4 5" id="KW-0472">Membrane</keyword>
<dbReference type="Proteomes" id="UP000280296">
    <property type="component" value="Unassembled WGS sequence"/>
</dbReference>
<gene>
    <name evidence="6" type="ORF">TsocGM_18030</name>
</gene>